<dbReference type="AlphaFoldDB" id="A0A1V0UNA8"/>
<dbReference type="InterPro" id="IPR015890">
    <property type="entry name" value="Chorismate_C"/>
</dbReference>
<gene>
    <name evidence="8" type="ORF">B7C51_01395</name>
</gene>
<dbReference type="GO" id="GO:0009697">
    <property type="term" value="P:salicylic acid biosynthetic process"/>
    <property type="evidence" value="ECO:0007669"/>
    <property type="project" value="TreeGrafter"/>
</dbReference>
<dbReference type="Pfam" id="PF00425">
    <property type="entry name" value="Chorismate_bind"/>
    <property type="match status" value="1"/>
</dbReference>
<keyword evidence="4" id="KW-0413">Isomerase</keyword>
<evidence type="ECO:0000313" key="8">
    <source>
        <dbReference type="EMBL" id="ARF66753.1"/>
    </source>
</evidence>
<comment type="similarity">
    <text evidence="2">Belongs to the isochorismate synthase family.</text>
</comment>
<dbReference type="Gene3D" id="3.60.120.10">
    <property type="entry name" value="Anthranilate synthase"/>
    <property type="match status" value="1"/>
</dbReference>
<evidence type="ECO:0000259" key="7">
    <source>
        <dbReference type="Pfam" id="PF00425"/>
    </source>
</evidence>
<accession>A0A1V0UNA8</accession>
<evidence type="ECO:0000256" key="5">
    <source>
        <dbReference type="ARBA" id="ARBA00041564"/>
    </source>
</evidence>
<dbReference type="NCBIfam" id="TIGR00543">
    <property type="entry name" value="isochor_syn"/>
    <property type="match status" value="1"/>
</dbReference>
<evidence type="ECO:0000256" key="6">
    <source>
        <dbReference type="SAM" id="MobiDB-lite"/>
    </source>
</evidence>
<evidence type="ECO:0000256" key="4">
    <source>
        <dbReference type="ARBA" id="ARBA00023235"/>
    </source>
</evidence>
<evidence type="ECO:0000313" key="9">
    <source>
        <dbReference type="Proteomes" id="UP000192727"/>
    </source>
</evidence>
<evidence type="ECO:0000256" key="2">
    <source>
        <dbReference type="ARBA" id="ARBA00005297"/>
    </source>
</evidence>
<dbReference type="InterPro" id="IPR005801">
    <property type="entry name" value="ADC_synthase"/>
</dbReference>
<evidence type="ECO:0000256" key="1">
    <source>
        <dbReference type="ARBA" id="ARBA00000799"/>
    </source>
</evidence>
<dbReference type="EC" id="5.4.4.2" evidence="3"/>
<dbReference type="SUPFAM" id="SSF56322">
    <property type="entry name" value="ADC synthase"/>
    <property type="match status" value="1"/>
</dbReference>
<name>A0A1V0UNA8_9BACL</name>
<comment type="catalytic activity">
    <reaction evidence="1">
        <text>chorismate = isochorismate</text>
        <dbReference type="Rhea" id="RHEA:18985"/>
        <dbReference type="ChEBI" id="CHEBI:29748"/>
        <dbReference type="ChEBI" id="CHEBI:29780"/>
        <dbReference type="EC" id="5.4.4.2"/>
    </reaction>
</comment>
<feature type="domain" description="Chorismate-utilising enzyme C-terminal" evidence="7">
    <location>
        <begin position="125"/>
        <end position="395"/>
    </location>
</feature>
<dbReference type="PANTHER" id="PTHR42839:SF2">
    <property type="entry name" value="ISOCHORISMATE SYNTHASE ENTC"/>
    <property type="match status" value="1"/>
</dbReference>
<dbReference type="Proteomes" id="UP000192727">
    <property type="component" value="Chromosome"/>
</dbReference>
<feature type="compositionally biased region" description="Basic and acidic residues" evidence="6">
    <location>
        <begin position="232"/>
        <end position="243"/>
    </location>
</feature>
<dbReference type="GO" id="GO:0008909">
    <property type="term" value="F:isochorismate synthase activity"/>
    <property type="evidence" value="ECO:0007669"/>
    <property type="project" value="UniProtKB-EC"/>
</dbReference>
<organism evidence="8 9">
    <name type="scientific">Paenibacillus larvae subsp. pulvifaciens</name>
    <dbReference type="NCBI Taxonomy" id="1477"/>
    <lineage>
        <taxon>Bacteria</taxon>
        <taxon>Bacillati</taxon>
        <taxon>Bacillota</taxon>
        <taxon>Bacilli</taxon>
        <taxon>Bacillales</taxon>
        <taxon>Paenibacillaceae</taxon>
        <taxon>Paenibacillus</taxon>
    </lineage>
</organism>
<dbReference type="NCBIfam" id="NF005380">
    <property type="entry name" value="PRK06923.1"/>
    <property type="match status" value="1"/>
</dbReference>
<sequence>MKTMDHTVALEESAIKLLNEYKAGSSFFLASPYQTLLAKGTYATVSHTRLENLSELVTAVLGNAEQAGHRNPVVVGAVPFDQTNPVQLVVPEEIRWAVPLQFDSINELQHSVMSTYEIKAVPEPAEYVRGVEKGVARIKGGDLSKIVLSRSLKLSSSKTIDIPRLLRNLARQNSQGYTFAVDLPEYELDKGDISFISKTQSHRTLIGASPELLVSRSGLQVVSNPLAGSRPRSKDANEDKRRAQELLSSAKDRHEHAVVVEAVAAALRPYCRILDVPAEPSLIHTETMWHLSTEIKGELADPATSVFELAASLHPTPAVCGSPTEAARAAIREIEPFDRGFFTGMIGWCDSNGDGEWVVSIRCAEVLERSLRLFAGAGVVSESRAEDELAETSAKFRTMLLAMGLNNEQLE</sequence>
<proteinExistence type="inferred from homology"/>
<dbReference type="InterPro" id="IPR004561">
    <property type="entry name" value="IsoChor_synthase"/>
</dbReference>
<reference evidence="8 9" key="1">
    <citation type="submission" date="2017-03" db="EMBL/GenBank/DDBJ databases">
        <title>Paenibacillus larvae genome sequencing.</title>
        <authorList>
            <person name="Dingman D.W."/>
        </authorList>
    </citation>
    <scope>NUCLEOTIDE SEQUENCE [LARGE SCALE GENOMIC DNA]</scope>
    <source>
        <strain evidence="8 9">SAG 10367</strain>
    </source>
</reference>
<dbReference type="PANTHER" id="PTHR42839">
    <property type="entry name" value="ISOCHORISMATE SYNTHASE ENTC"/>
    <property type="match status" value="1"/>
</dbReference>
<dbReference type="EMBL" id="CP020557">
    <property type="protein sequence ID" value="ARF66753.1"/>
    <property type="molecule type" value="Genomic_DNA"/>
</dbReference>
<evidence type="ECO:0000256" key="3">
    <source>
        <dbReference type="ARBA" id="ARBA00012824"/>
    </source>
</evidence>
<protein>
    <recommendedName>
        <fullName evidence="3">isochorismate synthase</fullName>
        <ecNumber evidence="3">5.4.4.2</ecNumber>
    </recommendedName>
    <alternativeName>
        <fullName evidence="5">Isochorismate mutase</fullName>
    </alternativeName>
</protein>
<feature type="region of interest" description="Disordered" evidence="6">
    <location>
        <begin position="224"/>
        <end position="243"/>
    </location>
</feature>